<proteinExistence type="predicted"/>
<name>A0AAN8VC72_9MAGN</name>
<dbReference type="SUPFAM" id="SSF47616">
    <property type="entry name" value="GST C-terminal domain-like"/>
    <property type="match status" value="2"/>
</dbReference>
<sequence length="316" mass="36538">MEEENKVELYGAWFSPPARRVELALKAKGISYEWIEEDLYNKSELLLTYNPVYKKVPVLVHDGKPILESPIILEYIDETWKNPPHFMPDDPYKRAKVRFWASFFDQQLKFFESFHEVLKVPGEAQEKAIQEVQNKLRVMEDNIEDIFPQGSFHEECSNLGLLDILMCTSWTANKAIEEAVNVKLVDPEKFPKVFSWIAAIAELQPVKETDMPRDKLVAFFRSQDLSTAVKAVAESRVIPEYMDKTWKHASFLTPEDPYKRAPTRFWANFLRLRIVEQAIGVKYIDPEESPMLYSWVTALAQLPAVKELAPPPANAT</sequence>
<comment type="caution">
    <text evidence="6">The sequence shown here is derived from an EMBL/GenBank/DDBJ whole genome shotgun (WGS) entry which is preliminary data.</text>
</comment>
<protein>
    <recommendedName>
        <fullName evidence="1">glutathione transferase</fullName>
        <ecNumber evidence="1">2.5.1.18</ecNumber>
    </recommendedName>
</protein>
<reference evidence="6 7" key="1">
    <citation type="submission" date="2023-12" db="EMBL/GenBank/DDBJ databases">
        <title>A high-quality genome assembly for Dillenia turbinata (Dilleniales).</title>
        <authorList>
            <person name="Chanderbali A."/>
        </authorList>
    </citation>
    <scope>NUCLEOTIDE SEQUENCE [LARGE SCALE GENOMIC DNA]</scope>
    <source>
        <strain evidence="6">LSX21</strain>
        <tissue evidence="6">Leaf</tissue>
    </source>
</reference>
<dbReference type="InterPro" id="IPR004045">
    <property type="entry name" value="Glutathione_S-Trfase_N"/>
</dbReference>
<dbReference type="InterPro" id="IPR045073">
    <property type="entry name" value="Omega/Tau-like"/>
</dbReference>
<evidence type="ECO:0000256" key="1">
    <source>
        <dbReference type="ARBA" id="ARBA00012452"/>
    </source>
</evidence>
<organism evidence="6 7">
    <name type="scientific">Dillenia turbinata</name>
    <dbReference type="NCBI Taxonomy" id="194707"/>
    <lineage>
        <taxon>Eukaryota</taxon>
        <taxon>Viridiplantae</taxon>
        <taxon>Streptophyta</taxon>
        <taxon>Embryophyta</taxon>
        <taxon>Tracheophyta</taxon>
        <taxon>Spermatophyta</taxon>
        <taxon>Magnoliopsida</taxon>
        <taxon>eudicotyledons</taxon>
        <taxon>Gunneridae</taxon>
        <taxon>Pentapetalae</taxon>
        <taxon>Dilleniales</taxon>
        <taxon>Dilleniaceae</taxon>
        <taxon>Dillenia</taxon>
    </lineage>
</organism>
<dbReference type="CDD" id="cd03185">
    <property type="entry name" value="GST_C_Tau"/>
    <property type="match status" value="1"/>
</dbReference>
<dbReference type="PROSITE" id="PS50405">
    <property type="entry name" value="GST_CTER"/>
    <property type="match status" value="1"/>
</dbReference>
<evidence type="ECO:0000313" key="6">
    <source>
        <dbReference type="EMBL" id="KAK6925003.1"/>
    </source>
</evidence>
<dbReference type="AlphaFoldDB" id="A0AAN8VC72"/>
<gene>
    <name evidence="6" type="ORF">RJ641_009329</name>
</gene>
<dbReference type="Gene3D" id="3.40.30.10">
    <property type="entry name" value="Glutaredoxin"/>
    <property type="match status" value="1"/>
</dbReference>
<dbReference type="GO" id="GO:0006749">
    <property type="term" value="P:glutathione metabolic process"/>
    <property type="evidence" value="ECO:0007669"/>
    <property type="project" value="InterPro"/>
</dbReference>
<dbReference type="EC" id="2.5.1.18" evidence="1"/>
<dbReference type="Gene3D" id="1.20.1050.10">
    <property type="match status" value="2"/>
</dbReference>
<dbReference type="SFLD" id="SFLDG01152">
    <property type="entry name" value="Main.3:_Omega-_and_Tau-like"/>
    <property type="match status" value="1"/>
</dbReference>
<evidence type="ECO:0000256" key="3">
    <source>
        <dbReference type="ARBA" id="ARBA00047960"/>
    </source>
</evidence>
<dbReference type="SFLD" id="SFLDG00358">
    <property type="entry name" value="Main_(cytGST)"/>
    <property type="match status" value="1"/>
</dbReference>
<dbReference type="InterPro" id="IPR045074">
    <property type="entry name" value="GST_C_Tau"/>
</dbReference>
<dbReference type="GO" id="GO:0004364">
    <property type="term" value="F:glutathione transferase activity"/>
    <property type="evidence" value="ECO:0007669"/>
    <property type="project" value="UniProtKB-EC"/>
</dbReference>
<dbReference type="InterPro" id="IPR036249">
    <property type="entry name" value="Thioredoxin-like_sf"/>
</dbReference>
<evidence type="ECO:0000256" key="2">
    <source>
        <dbReference type="ARBA" id="ARBA00022679"/>
    </source>
</evidence>
<dbReference type="InterPro" id="IPR036282">
    <property type="entry name" value="Glutathione-S-Trfase_C_sf"/>
</dbReference>
<dbReference type="Pfam" id="PF02798">
    <property type="entry name" value="GST_N"/>
    <property type="match status" value="1"/>
</dbReference>
<dbReference type="InterPro" id="IPR010987">
    <property type="entry name" value="Glutathione-S-Trfase_C-like"/>
</dbReference>
<comment type="catalytic activity">
    <reaction evidence="3">
        <text>RX + glutathione = an S-substituted glutathione + a halide anion + H(+)</text>
        <dbReference type="Rhea" id="RHEA:16437"/>
        <dbReference type="ChEBI" id="CHEBI:15378"/>
        <dbReference type="ChEBI" id="CHEBI:16042"/>
        <dbReference type="ChEBI" id="CHEBI:17792"/>
        <dbReference type="ChEBI" id="CHEBI:57925"/>
        <dbReference type="ChEBI" id="CHEBI:90779"/>
        <dbReference type="EC" id="2.5.1.18"/>
    </reaction>
</comment>
<dbReference type="SFLD" id="SFLDS00019">
    <property type="entry name" value="Glutathione_Transferase_(cytos"/>
    <property type="match status" value="1"/>
</dbReference>
<dbReference type="PROSITE" id="PS50404">
    <property type="entry name" value="GST_NTER"/>
    <property type="match status" value="1"/>
</dbReference>
<keyword evidence="2" id="KW-0808">Transferase</keyword>
<evidence type="ECO:0000259" key="5">
    <source>
        <dbReference type="PROSITE" id="PS50405"/>
    </source>
</evidence>
<dbReference type="SUPFAM" id="SSF52833">
    <property type="entry name" value="Thioredoxin-like"/>
    <property type="match status" value="1"/>
</dbReference>
<dbReference type="GO" id="GO:0005737">
    <property type="term" value="C:cytoplasm"/>
    <property type="evidence" value="ECO:0007669"/>
    <property type="project" value="TreeGrafter"/>
</dbReference>
<dbReference type="PANTHER" id="PTHR11260">
    <property type="entry name" value="GLUTATHIONE S-TRANSFERASE, GST, SUPERFAMILY, GST DOMAIN CONTAINING"/>
    <property type="match status" value="1"/>
</dbReference>
<dbReference type="Proteomes" id="UP001370490">
    <property type="component" value="Unassembled WGS sequence"/>
</dbReference>
<evidence type="ECO:0000313" key="7">
    <source>
        <dbReference type="Proteomes" id="UP001370490"/>
    </source>
</evidence>
<feature type="domain" description="GST C-terminal" evidence="5">
    <location>
        <begin position="90"/>
        <end position="219"/>
    </location>
</feature>
<feature type="domain" description="GST N-terminal" evidence="4">
    <location>
        <begin position="5"/>
        <end position="84"/>
    </location>
</feature>
<keyword evidence="7" id="KW-1185">Reference proteome</keyword>
<dbReference type="FunFam" id="3.40.30.10:FF:000014">
    <property type="entry name" value="Tau class glutathione S-transferase"/>
    <property type="match status" value="1"/>
</dbReference>
<dbReference type="EMBL" id="JBAMMX010000016">
    <property type="protein sequence ID" value="KAK6925003.1"/>
    <property type="molecule type" value="Genomic_DNA"/>
</dbReference>
<dbReference type="InterPro" id="IPR040079">
    <property type="entry name" value="Glutathione_S-Trfase"/>
</dbReference>
<evidence type="ECO:0000259" key="4">
    <source>
        <dbReference type="PROSITE" id="PS50404"/>
    </source>
</evidence>
<dbReference type="CDD" id="cd03058">
    <property type="entry name" value="GST_N_Tau"/>
    <property type="match status" value="1"/>
</dbReference>
<accession>A0AAN8VC72</accession>
<dbReference type="PANTHER" id="PTHR11260:SF711">
    <property type="entry name" value="GLUTATHIONE S-TRANSFERASE U9"/>
    <property type="match status" value="1"/>
</dbReference>